<evidence type="ECO:0000259" key="4">
    <source>
        <dbReference type="SMART" id="SM00922"/>
    </source>
</evidence>
<dbReference type="InterPro" id="IPR046945">
    <property type="entry name" value="RHMD-like"/>
</dbReference>
<evidence type="ECO:0000313" key="6">
    <source>
        <dbReference type="Proteomes" id="UP000586827"/>
    </source>
</evidence>
<dbReference type="InterPro" id="IPR029065">
    <property type="entry name" value="Enolase_C-like"/>
</dbReference>
<dbReference type="SMART" id="SM00922">
    <property type="entry name" value="MR_MLE"/>
    <property type="match status" value="1"/>
</dbReference>
<accession>A0A849C4Q4</accession>
<gene>
    <name evidence="5" type="ORF">HLB23_28220</name>
</gene>
<dbReference type="EMBL" id="JABELX010000011">
    <property type="protein sequence ID" value="NNH73693.1"/>
    <property type="molecule type" value="Genomic_DNA"/>
</dbReference>
<dbReference type="SUPFAM" id="SSF51604">
    <property type="entry name" value="Enolase C-terminal domain-like"/>
    <property type="match status" value="1"/>
</dbReference>
<organism evidence="5 6">
    <name type="scientific">Nocardia uniformis</name>
    <dbReference type="NCBI Taxonomy" id="53432"/>
    <lineage>
        <taxon>Bacteria</taxon>
        <taxon>Bacillati</taxon>
        <taxon>Actinomycetota</taxon>
        <taxon>Actinomycetes</taxon>
        <taxon>Mycobacteriales</taxon>
        <taxon>Nocardiaceae</taxon>
        <taxon>Nocardia</taxon>
    </lineage>
</organism>
<dbReference type="AlphaFoldDB" id="A0A849C4Q4"/>
<dbReference type="InterPro" id="IPR018110">
    <property type="entry name" value="Mandel_Rmase/mucon_lact_enz_CS"/>
</dbReference>
<dbReference type="GO" id="GO:0009063">
    <property type="term" value="P:amino acid catabolic process"/>
    <property type="evidence" value="ECO:0007669"/>
    <property type="project" value="InterPro"/>
</dbReference>
<evidence type="ECO:0000256" key="3">
    <source>
        <dbReference type="ARBA" id="ARBA00022842"/>
    </source>
</evidence>
<dbReference type="PANTHER" id="PTHR13794">
    <property type="entry name" value="ENOLASE SUPERFAMILY, MANDELATE RACEMASE"/>
    <property type="match status" value="1"/>
</dbReference>
<dbReference type="GO" id="GO:0016052">
    <property type="term" value="P:carbohydrate catabolic process"/>
    <property type="evidence" value="ECO:0007669"/>
    <property type="project" value="TreeGrafter"/>
</dbReference>
<dbReference type="RefSeq" id="WP_067522064.1">
    <property type="nucleotide sequence ID" value="NZ_JABELX010000011.1"/>
</dbReference>
<dbReference type="PANTHER" id="PTHR13794:SF58">
    <property type="entry name" value="MITOCHONDRIAL ENOLASE SUPERFAMILY MEMBER 1"/>
    <property type="match status" value="1"/>
</dbReference>
<name>A0A849C4Q4_9NOCA</name>
<dbReference type="SUPFAM" id="SSF54826">
    <property type="entry name" value="Enolase N-terminal domain-like"/>
    <property type="match status" value="1"/>
</dbReference>
<dbReference type="PROSITE" id="PS00908">
    <property type="entry name" value="MR_MLE_1"/>
    <property type="match status" value="1"/>
</dbReference>
<dbReference type="CDD" id="cd03316">
    <property type="entry name" value="MR_like"/>
    <property type="match status" value="1"/>
</dbReference>
<dbReference type="Proteomes" id="UP000586827">
    <property type="component" value="Unassembled WGS sequence"/>
</dbReference>
<dbReference type="InterPro" id="IPR013342">
    <property type="entry name" value="Mandelate_racemase_C"/>
</dbReference>
<dbReference type="InterPro" id="IPR029017">
    <property type="entry name" value="Enolase-like_N"/>
</dbReference>
<evidence type="ECO:0000256" key="1">
    <source>
        <dbReference type="ARBA" id="ARBA00001946"/>
    </source>
</evidence>
<dbReference type="Gene3D" id="3.20.20.120">
    <property type="entry name" value="Enolase-like C-terminal domain"/>
    <property type="match status" value="1"/>
</dbReference>
<comment type="cofactor">
    <cofactor evidence="1">
        <name>Mg(2+)</name>
        <dbReference type="ChEBI" id="CHEBI:18420"/>
    </cofactor>
</comment>
<proteinExistence type="predicted"/>
<dbReference type="PROSITE" id="PS00909">
    <property type="entry name" value="MR_MLE_2"/>
    <property type="match status" value="1"/>
</dbReference>
<dbReference type="Gene3D" id="3.30.390.10">
    <property type="entry name" value="Enolase-like, N-terminal domain"/>
    <property type="match status" value="1"/>
</dbReference>
<comment type="caution">
    <text evidence="5">The sequence shown here is derived from an EMBL/GenBank/DDBJ whole genome shotgun (WGS) entry which is preliminary data.</text>
</comment>
<keyword evidence="3" id="KW-0460">Magnesium</keyword>
<evidence type="ECO:0000313" key="5">
    <source>
        <dbReference type="EMBL" id="NNH73693.1"/>
    </source>
</evidence>
<reference evidence="5 6" key="1">
    <citation type="submission" date="2020-05" db="EMBL/GenBank/DDBJ databases">
        <title>MicrobeNet Type strains.</title>
        <authorList>
            <person name="Nicholson A.C."/>
        </authorList>
    </citation>
    <scope>NUCLEOTIDE SEQUENCE [LARGE SCALE GENOMIC DNA]</scope>
    <source>
        <strain evidence="5 6">JCM 3224</strain>
    </source>
</reference>
<dbReference type="InterPro" id="IPR036849">
    <property type="entry name" value="Enolase-like_C_sf"/>
</dbReference>
<dbReference type="Pfam" id="PF02746">
    <property type="entry name" value="MR_MLE_N"/>
    <property type="match status" value="1"/>
</dbReference>
<evidence type="ECO:0000256" key="2">
    <source>
        <dbReference type="ARBA" id="ARBA00022723"/>
    </source>
</evidence>
<feature type="domain" description="Mandelate racemase/muconate lactonizing enzyme C-terminal" evidence="4">
    <location>
        <begin position="133"/>
        <end position="235"/>
    </location>
</feature>
<dbReference type="GO" id="GO:0016836">
    <property type="term" value="F:hydro-lyase activity"/>
    <property type="evidence" value="ECO:0007669"/>
    <property type="project" value="TreeGrafter"/>
</dbReference>
<protein>
    <submittedName>
        <fullName evidence="5">Mandelate racemase/muconate lactonizing enzyme family protein</fullName>
    </submittedName>
</protein>
<keyword evidence="6" id="KW-1185">Reference proteome</keyword>
<sequence>MKITKVRAYPLRSHAVWVEVEAAGVSGFGECYPNRADWATRLTADVVNEGLASAVVGSDCRDIDVIWHLCYRKLTPRQGDKGPYMAAISGLDIALWDLVGKVQGVPVHQLLGGAHHDRIPLYASIGGSADRDLDEYLTEVRRFADRGFAAFKVRTHWGAHRVDVDPVRDLAVLRAVRAEIGDCALGFDVNNGYTPKTAISQCRRLADLDLFHIEEPVAQHDLAGMAQVARAVDIPVAAGEQEYTRWQFRDLALRGEVDVLQPDVTKCGGITELRKIMHLADILGRRLVPHQNQATIGLAASMAVVACWPLPLPPQEFLGEQPELDDLLEEPPRIENGSWVLGDEPGLGLRVKRASLEAESL</sequence>
<dbReference type="Pfam" id="PF13378">
    <property type="entry name" value="MR_MLE_C"/>
    <property type="match status" value="1"/>
</dbReference>
<dbReference type="GO" id="GO:0000287">
    <property type="term" value="F:magnesium ion binding"/>
    <property type="evidence" value="ECO:0007669"/>
    <property type="project" value="TreeGrafter"/>
</dbReference>
<keyword evidence="2" id="KW-0479">Metal-binding</keyword>
<dbReference type="SFLD" id="SFLDS00001">
    <property type="entry name" value="Enolase"/>
    <property type="match status" value="1"/>
</dbReference>
<dbReference type="SFLD" id="SFLDG00179">
    <property type="entry name" value="mandelate_racemase"/>
    <property type="match status" value="1"/>
</dbReference>
<dbReference type="InterPro" id="IPR013341">
    <property type="entry name" value="Mandelate_racemase_N_dom"/>
</dbReference>